<proteinExistence type="inferred from homology"/>
<dbReference type="PANTHER" id="PTHR43201">
    <property type="entry name" value="ACYL-COA SYNTHETASE"/>
    <property type="match status" value="1"/>
</dbReference>
<evidence type="ECO:0000259" key="4">
    <source>
        <dbReference type="Pfam" id="PF13193"/>
    </source>
</evidence>
<protein>
    <submittedName>
        <fullName evidence="5">O-succinylbenzoic acid--CoA ligase</fullName>
    </submittedName>
</protein>
<dbReference type="Pfam" id="PF00501">
    <property type="entry name" value="AMP-binding"/>
    <property type="match status" value="1"/>
</dbReference>
<dbReference type="Gene3D" id="3.30.300.30">
    <property type="match status" value="1"/>
</dbReference>
<dbReference type="InterPro" id="IPR042099">
    <property type="entry name" value="ANL_N_sf"/>
</dbReference>
<feature type="domain" description="AMP-binding enzyme C-terminal" evidence="4">
    <location>
        <begin position="466"/>
        <end position="542"/>
    </location>
</feature>
<dbReference type="InterPro" id="IPR045851">
    <property type="entry name" value="AMP-bd_C_sf"/>
</dbReference>
<dbReference type="InterPro" id="IPR025110">
    <property type="entry name" value="AMP-bd_C"/>
</dbReference>
<dbReference type="SUPFAM" id="SSF56801">
    <property type="entry name" value="Acetyl-CoA synthetase-like"/>
    <property type="match status" value="1"/>
</dbReference>
<dbReference type="PANTHER" id="PTHR43201:SF5">
    <property type="entry name" value="MEDIUM-CHAIN ACYL-COA LIGASE ACSF2, MITOCHONDRIAL"/>
    <property type="match status" value="1"/>
</dbReference>
<evidence type="ECO:0000256" key="2">
    <source>
        <dbReference type="ARBA" id="ARBA00022598"/>
    </source>
</evidence>
<dbReference type="Pfam" id="PF13193">
    <property type="entry name" value="AMP-binding_C"/>
    <property type="match status" value="1"/>
</dbReference>
<dbReference type="EMBL" id="BOOC01000011">
    <property type="protein sequence ID" value="GIH39827.1"/>
    <property type="molecule type" value="Genomic_DNA"/>
</dbReference>
<dbReference type="Gene3D" id="3.40.50.12780">
    <property type="entry name" value="N-terminal domain of ligase-like"/>
    <property type="match status" value="1"/>
</dbReference>
<gene>
    <name evidence="5" type="ORF">Mco01_28270</name>
</gene>
<feature type="domain" description="AMP-dependent synthetase/ligase" evidence="3">
    <location>
        <begin position="58"/>
        <end position="415"/>
    </location>
</feature>
<keyword evidence="2 5" id="KW-0436">Ligase</keyword>
<dbReference type="InterPro" id="IPR000873">
    <property type="entry name" value="AMP-dep_synth/lig_dom"/>
</dbReference>
<evidence type="ECO:0000313" key="5">
    <source>
        <dbReference type="EMBL" id="GIH39827.1"/>
    </source>
</evidence>
<dbReference type="GO" id="GO:0016874">
    <property type="term" value="F:ligase activity"/>
    <property type="evidence" value="ECO:0007669"/>
    <property type="project" value="UniProtKB-KW"/>
</dbReference>
<keyword evidence="6" id="KW-1185">Reference proteome</keyword>
<comment type="similarity">
    <text evidence="1">Belongs to the ATP-dependent AMP-binding enzyme family.</text>
</comment>
<evidence type="ECO:0000256" key="1">
    <source>
        <dbReference type="ARBA" id="ARBA00006432"/>
    </source>
</evidence>
<comment type="caution">
    <text evidence="5">The sequence shown here is derived from an EMBL/GenBank/DDBJ whole genome shotgun (WGS) entry which is preliminary data.</text>
</comment>
<dbReference type="Proteomes" id="UP000603904">
    <property type="component" value="Unassembled WGS sequence"/>
</dbReference>
<name>A0ABQ4FYC9_9ACTN</name>
<organism evidence="5 6">
    <name type="scientific">Microbispora corallina</name>
    <dbReference type="NCBI Taxonomy" id="83302"/>
    <lineage>
        <taxon>Bacteria</taxon>
        <taxon>Bacillati</taxon>
        <taxon>Actinomycetota</taxon>
        <taxon>Actinomycetes</taxon>
        <taxon>Streptosporangiales</taxon>
        <taxon>Streptosporangiaceae</taxon>
        <taxon>Microbispora</taxon>
    </lineage>
</organism>
<dbReference type="PROSITE" id="PS00455">
    <property type="entry name" value="AMP_BINDING"/>
    <property type="match status" value="1"/>
</dbReference>
<sequence>MATSTDPAAAARAAAAVVARLTGPGGEFEIAEEDVLGARTPSFRRRHRNLGEILARSAAYGERDYVVTASERLSFAGHAALVASLAAALRDDFGVRPGDRVAVNAANSPEWIAAFWAAVAAGAVAVGYNAWWSRREVGYALDHTTPAVVVADAERAERSSGAARVLTIEEDLPRLARRHEGAPLRVHDAGEDDPAVILYTSGTSGRPKGAVHSHRNLTSVVEYHRLNDALARALGDPLEPADRRHLLALPLFHIAGLHNLAVPRLATGGAVVMHQGAFDVDAVLGLIERERVTNWGAVPTMAHRLAERGDLSSYDLSSLTAFSLASAPSSPAFKERLRRALPAARRALVDSYGLTESCTGITVASPADLAEAPDTVGRPIPAVRVEIRDPEGRALPPGEEGEICARGPYTMLGYWDDPEASARALDAGRWLRTGDIGTLDGQGRLRLTTRRTDLILRGGENVYPAEVEAVLGEHRGVLECAVVGVPHPDLGQEVAAVVVTAPGRPVGEGDLRAYAAEALAYYKVPSRWHLTTEPLPRNATGKVVRPEVLRALGDPAHRDTR</sequence>
<evidence type="ECO:0000313" key="6">
    <source>
        <dbReference type="Proteomes" id="UP000603904"/>
    </source>
</evidence>
<evidence type="ECO:0000259" key="3">
    <source>
        <dbReference type="Pfam" id="PF00501"/>
    </source>
</evidence>
<dbReference type="RefSeq" id="WP_204057320.1">
    <property type="nucleotide sequence ID" value="NZ_BAAAGP010000011.1"/>
</dbReference>
<reference evidence="5 6" key="1">
    <citation type="submission" date="2021-01" db="EMBL/GenBank/DDBJ databases">
        <title>Whole genome shotgun sequence of Microbispora corallina NBRC 16416.</title>
        <authorList>
            <person name="Komaki H."/>
            <person name="Tamura T."/>
        </authorList>
    </citation>
    <scope>NUCLEOTIDE SEQUENCE [LARGE SCALE GENOMIC DNA]</scope>
    <source>
        <strain evidence="5 6">NBRC 16416</strain>
    </source>
</reference>
<accession>A0ABQ4FYC9</accession>
<dbReference type="InterPro" id="IPR020845">
    <property type="entry name" value="AMP-binding_CS"/>
</dbReference>